<dbReference type="OrthoDB" id="153872at2759"/>
<comment type="subcellular location">
    <subcellularLocation>
        <location evidence="1 3">Nucleus</location>
    </subcellularLocation>
</comment>
<accession>A0A8T2TWI5</accession>
<dbReference type="GO" id="GO:0003700">
    <property type="term" value="F:DNA-binding transcription factor activity"/>
    <property type="evidence" value="ECO:0007669"/>
    <property type="project" value="TreeGrafter"/>
</dbReference>
<evidence type="ECO:0000256" key="3">
    <source>
        <dbReference type="PROSITE-ProRule" id="PRU00357"/>
    </source>
</evidence>
<dbReference type="GO" id="GO:0005634">
    <property type="term" value="C:nucleus"/>
    <property type="evidence" value="ECO:0007669"/>
    <property type="project" value="UniProtKB-SubCell"/>
</dbReference>
<dbReference type="EMBL" id="CM035415">
    <property type="protein sequence ID" value="KAH7427262.1"/>
    <property type="molecule type" value="Genomic_DNA"/>
</dbReference>
<feature type="domain" description="CCT" evidence="5">
    <location>
        <begin position="469"/>
        <end position="511"/>
    </location>
</feature>
<keyword evidence="4" id="KW-1133">Transmembrane helix</keyword>
<name>A0A8T2TWI5_CERRI</name>
<evidence type="ECO:0000259" key="5">
    <source>
        <dbReference type="PROSITE" id="PS51017"/>
    </source>
</evidence>
<gene>
    <name evidence="6" type="ORF">KP509_10G036500</name>
</gene>
<evidence type="ECO:0000256" key="1">
    <source>
        <dbReference type="ARBA" id="ARBA00004123"/>
    </source>
</evidence>
<keyword evidence="7" id="KW-1185">Reference proteome</keyword>
<feature type="transmembrane region" description="Helical" evidence="4">
    <location>
        <begin position="12"/>
        <end position="34"/>
    </location>
</feature>
<reference evidence="6" key="1">
    <citation type="submission" date="2021-08" db="EMBL/GenBank/DDBJ databases">
        <title>WGS assembly of Ceratopteris richardii.</title>
        <authorList>
            <person name="Marchant D.B."/>
            <person name="Chen G."/>
            <person name="Jenkins J."/>
            <person name="Shu S."/>
            <person name="Leebens-Mack J."/>
            <person name="Grimwood J."/>
            <person name="Schmutz J."/>
            <person name="Soltis P."/>
            <person name="Soltis D."/>
            <person name="Chen Z.-H."/>
        </authorList>
    </citation>
    <scope>NUCLEOTIDE SEQUENCE</scope>
    <source>
        <strain evidence="6">Whitten #5841</strain>
        <tissue evidence="6">Leaf</tissue>
    </source>
</reference>
<evidence type="ECO:0000313" key="6">
    <source>
        <dbReference type="EMBL" id="KAH7427262.1"/>
    </source>
</evidence>
<dbReference type="PANTHER" id="PTHR31319:SF114">
    <property type="entry name" value="OS12G0262400 PROTEIN"/>
    <property type="match status" value="1"/>
</dbReference>
<proteinExistence type="predicted"/>
<keyword evidence="4" id="KW-0812">Transmembrane</keyword>
<dbReference type="Pfam" id="PF06203">
    <property type="entry name" value="CCT"/>
    <property type="match status" value="1"/>
</dbReference>
<dbReference type="InterPro" id="IPR010402">
    <property type="entry name" value="CCT_domain"/>
</dbReference>
<keyword evidence="4" id="KW-0472">Membrane</keyword>
<sequence length="557" mass="60680">MHKHTSRNRDGSDLTCPLGVGITLTLCFSCFIAYSATSELSKEVLWASMSAEGDLLFPQADYLSVPDLCSFSEYGDLSRDSFLLNVSDEFSLLKNYDCLKPLSISELSEFSLSLEGIKEEDEDADEVHQSKGVTLKDDSISLQVDASQEGVCLQKVPDSGNVFYSRNVYMNTNDSLAENSIVPGNAWSKSSDSICFSLKDEIVCGSYDMQELCSLQEVAHIHHSVAVSLPPESEVMEPCTQQSIPLQHCSIIMTGNKVHSEMMSSSASTDLHVNSPLTSPSSSITTASCITNLDGNSANIFSFEESGEKCHLPTNAVSAVTSMEESGLPVLQAKAYHRIIPHHLVLGGPNCASMQRSQSSHALGQLKSSGNCYTCPKEANGSLLKAASGSVEYLSPNGFGDFQAAHSPCHMERALAGGSMRRVFSTGDIQACNGIQVCYGDTNMNCIEFGSGEESIGVSKIGHYTAEERNIRLQRYRQKRNQRNFSKKIKYACRKTLADSRPRIRGRFARTLEDSGDLISKECGVSYDYESEVDSSNGRCTIPSLAHAANFWNATSK</sequence>
<dbReference type="Proteomes" id="UP000825935">
    <property type="component" value="Chromosome 10"/>
</dbReference>
<protein>
    <recommendedName>
        <fullName evidence="5">CCT domain-containing protein</fullName>
    </recommendedName>
</protein>
<evidence type="ECO:0000256" key="4">
    <source>
        <dbReference type="SAM" id="Phobius"/>
    </source>
</evidence>
<comment type="caution">
    <text evidence="6">The sequence shown here is derived from an EMBL/GenBank/DDBJ whole genome shotgun (WGS) entry which is preliminary data.</text>
</comment>
<dbReference type="PROSITE" id="PS51017">
    <property type="entry name" value="CCT"/>
    <property type="match status" value="1"/>
</dbReference>
<dbReference type="InterPro" id="IPR045281">
    <property type="entry name" value="CONSTANS-like"/>
</dbReference>
<evidence type="ECO:0000256" key="2">
    <source>
        <dbReference type="ARBA" id="ARBA00023242"/>
    </source>
</evidence>
<dbReference type="AlphaFoldDB" id="A0A8T2TWI5"/>
<keyword evidence="2 3" id="KW-0539">Nucleus</keyword>
<organism evidence="6 7">
    <name type="scientific">Ceratopteris richardii</name>
    <name type="common">Triangle waterfern</name>
    <dbReference type="NCBI Taxonomy" id="49495"/>
    <lineage>
        <taxon>Eukaryota</taxon>
        <taxon>Viridiplantae</taxon>
        <taxon>Streptophyta</taxon>
        <taxon>Embryophyta</taxon>
        <taxon>Tracheophyta</taxon>
        <taxon>Polypodiopsida</taxon>
        <taxon>Polypodiidae</taxon>
        <taxon>Polypodiales</taxon>
        <taxon>Pteridineae</taxon>
        <taxon>Pteridaceae</taxon>
        <taxon>Parkerioideae</taxon>
        <taxon>Ceratopteris</taxon>
    </lineage>
</organism>
<dbReference type="PANTHER" id="PTHR31319">
    <property type="entry name" value="ZINC FINGER PROTEIN CONSTANS-LIKE 4"/>
    <property type="match status" value="1"/>
</dbReference>
<evidence type="ECO:0000313" key="7">
    <source>
        <dbReference type="Proteomes" id="UP000825935"/>
    </source>
</evidence>